<evidence type="ECO:0000256" key="9">
    <source>
        <dbReference type="RuleBase" id="RU364142"/>
    </source>
</evidence>
<dbReference type="HOGENOM" id="CLU_422145_0_0_1"/>
<comment type="function">
    <text evidence="9">Component of the Mediator complex, a coactivator involved in the regulated transcription of nearly all RNA polymerase II-dependent genes. Mediator functions as a bridge to convey information from gene-specific regulatory proteins to the basal RNA polymerase II transcription machinery. Mediator is recruited to promoters by direct interactions with regulatory proteins and serves as a scaffold for the assembly of a functional preinitiation complex with RNA polymerase II and the general transcription factors.</text>
</comment>
<evidence type="ECO:0000313" key="10">
    <source>
        <dbReference type="EMBL" id="EDK45063.1"/>
    </source>
</evidence>
<evidence type="ECO:0000256" key="4">
    <source>
        <dbReference type="ARBA" id="ARBA00023015"/>
    </source>
</evidence>
<keyword evidence="11" id="KW-1185">Reference proteome</keyword>
<keyword evidence="6 9" id="KW-0804">Transcription</keyword>
<dbReference type="GO" id="GO:0016592">
    <property type="term" value="C:mediator complex"/>
    <property type="evidence" value="ECO:0007669"/>
    <property type="project" value="InterPro"/>
</dbReference>
<dbReference type="InParanoid" id="A5E0V5"/>
<evidence type="ECO:0000256" key="6">
    <source>
        <dbReference type="ARBA" id="ARBA00023163"/>
    </source>
</evidence>
<keyword evidence="5 9" id="KW-0010">Activator</keyword>
<evidence type="ECO:0000256" key="8">
    <source>
        <dbReference type="ARBA" id="ARBA00031256"/>
    </source>
</evidence>
<keyword evidence="7 9" id="KW-0539">Nucleus</keyword>
<dbReference type="VEuPathDB" id="FungiDB:LELG_03242"/>
<evidence type="ECO:0000256" key="5">
    <source>
        <dbReference type="ARBA" id="ARBA00023159"/>
    </source>
</evidence>
<dbReference type="PANTHER" id="PTHR35784:SF1">
    <property type="entry name" value="MEDIATOR OF RNA POLYMERASE II TRANSCRIPTION SUBUNIT 5"/>
    <property type="match status" value="1"/>
</dbReference>
<dbReference type="GeneID" id="5232285"/>
<name>A5E0V5_LODEL</name>
<comment type="similarity">
    <text evidence="2 9">Belongs to the Mediator complex subunit 5 family.</text>
</comment>
<protein>
    <recommendedName>
        <fullName evidence="3 9">Mediator of RNA polymerase II transcription subunit 5</fullName>
    </recommendedName>
    <alternativeName>
        <fullName evidence="8 9">Mediator complex subunit 5</fullName>
    </alternativeName>
</protein>
<dbReference type="STRING" id="379508.A5E0V5"/>
<evidence type="ECO:0000256" key="2">
    <source>
        <dbReference type="ARBA" id="ARBA00008782"/>
    </source>
</evidence>
<proteinExistence type="inferred from homology"/>
<dbReference type="OrthoDB" id="5322661at2759"/>
<accession>A5E0V5</accession>
<evidence type="ECO:0000256" key="3">
    <source>
        <dbReference type="ARBA" id="ARBA00020628"/>
    </source>
</evidence>
<dbReference type="Pfam" id="PF08689">
    <property type="entry name" value="Med5"/>
    <property type="match status" value="1"/>
</dbReference>
<dbReference type="InterPro" id="IPR014801">
    <property type="entry name" value="Mediator_Med5_fun"/>
</dbReference>
<gene>
    <name evidence="9" type="primary">MED5</name>
    <name evidence="10" type="ORF">LELG_03242</name>
</gene>
<keyword evidence="4 9" id="KW-0805">Transcription regulation</keyword>
<organism evidence="10 11">
    <name type="scientific">Lodderomyces elongisporus (strain ATCC 11503 / CBS 2605 / JCM 1781 / NBRC 1676 / NRRL YB-4239)</name>
    <name type="common">Yeast</name>
    <name type="synonym">Saccharomyces elongisporus</name>
    <dbReference type="NCBI Taxonomy" id="379508"/>
    <lineage>
        <taxon>Eukaryota</taxon>
        <taxon>Fungi</taxon>
        <taxon>Dikarya</taxon>
        <taxon>Ascomycota</taxon>
        <taxon>Saccharomycotina</taxon>
        <taxon>Pichiomycetes</taxon>
        <taxon>Debaryomycetaceae</taxon>
        <taxon>Candida/Lodderomyces clade</taxon>
        <taxon>Lodderomyces</taxon>
    </lineage>
</organism>
<comment type="subunit">
    <text evidence="9">Component of the Mediator complex.</text>
</comment>
<dbReference type="GO" id="GO:0003712">
    <property type="term" value="F:transcription coregulator activity"/>
    <property type="evidence" value="ECO:0007669"/>
    <property type="project" value="InterPro"/>
</dbReference>
<dbReference type="Proteomes" id="UP000001996">
    <property type="component" value="Unassembled WGS sequence"/>
</dbReference>
<evidence type="ECO:0000256" key="1">
    <source>
        <dbReference type="ARBA" id="ARBA00004123"/>
    </source>
</evidence>
<dbReference type="GO" id="GO:0006357">
    <property type="term" value="P:regulation of transcription by RNA polymerase II"/>
    <property type="evidence" value="ECO:0007669"/>
    <property type="project" value="InterPro"/>
</dbReference>
<sequence>MTEVVNAPAAELLNAAIDKSLPARLFVLLFIQTTAINPLNEDSFAQLMLPLSHQIDDLEIYRLSLLVLLSFSTIFNCELFWSALGKLPSEFQAKYILEIHDTLQKKELPINQEVIKQLVLDLFPQYIQKSTLLISENNGPFVDGENIGQIVTLAGTLVDQFSNVINHNWDETIVNFAQAIQHHTGVLRLLQNVREVLAPGTVQRLEDMSSEVDEDDLMQDVALVVTSPEKASPVKWIYDCTKDFALLQQLERPQTFVRKFKEDCILLRKHGDNEFIAQTLVQALIEVNVNGNEVHLFNLKNFVLTRLPQIIIELNAQSSGLMNQIATSSFADEAFKSALQRAISGAKDDTDNTLFRIKTELKSKLVDVNPEFTTFEESGLLEFLQNIPKLLLVQEQQKAFSFLVLETFEELARASEVEKVSRLLMGLINSNDLINIILFNTNKQIIDRVVQYIDNQEFDTEEINDNINYLGISLMFAVLCTSILDPRYTPSVTYSSSSLSPSDATTTASLSSSSPLSSSPPSSYFENYLTIKPSLSTEIPQAEEIIFELFSAEGVSDDLLNKLSIKEIYKVIPNIYMQAIEAYRIGIINLPILLNGLEYFPLAAIALVPYLLTLDTQLREVITNQLLKDNNIVTQSLAVLLKRKGCLDS</sequence>
<dbReference type="KEGG" id="lel:PVL30_002738"/>
<evidence type="ECO:0000313" key="11">
    <source>
        <dbReference type="Proteomes" id="UP000001996"/>
    </source>
</evidence>
<reference evidence="10 11" key="1">
    <citation type="journal article" date="2009" name="Nature">
        <title>Evolution of pathogenicity and sexual reproduction in eight Candida genomes.</title>
        <authorList>
            <person name="Butler G."/>
            <person name="Rasmussen M.D."/>
            <person name="Lin M.F."/>
            <person name="Santos M.A."/>
            <person name="Sakthikumar S."/>
            <person name="Munro C.A."/>
            <person name="Rheinbay E."/>
            <person name="Grabherr M."/>
            <person name="Forche A."/>
            <person name="Reedy J.L."/>
            <person name="Agrafioti I."/>
            <person name="Arnaud M.B."/>
            <person name="Bates S."/>
            <person name="Brown A.J."/>
            <person name="Brunke S."/>
            <person name="Costanzo M.C."/>
            <person name="Fitzpatrick D.A."/>
            <person name="de Groot P.W."/>
            <person name="Harris D."/>
            <person name="Hoyer L.L."/>
            <person name="Hube B."/>
            <person name="Klis F.M."/>
            <person name="Kodira C."/>
            <person name="Lennard N."/>
            <person name="Logue M.E."/>
            <person name="Martin R."/>
            <person name="Neiman A.M."/>
            <person name="Nikolaou E."/>
            <person name="Quail M.A."/>
            <person name="Quinn J."/>
            <person name="Santos M.C."/>
            <person name="Schmitzberger F.F."/>
            <person name="Sherlock G."/>
            <person name="Shah P."/>
            <person name="Silverstein K.A."/>
            <person name="Skrzypek M.S."/>
            <person name="Soll D."/>
            <person name="Staggs R."/>
            <person name="Stansfield I."/>
            <person name="Stumpf M.P."/>
            <person name="Sudbery P.E."/>
            <person name="Srikantha T."/>
            <person name="Zeng Q."/>
            <person name="Berman J."/>
            <person name="Berriman M."/>
            <person name="Heitman J."/>
            <person name="Gow N.A."/>
            <person name="Lorenz M.C."/>
            <person name="Birren B.W."/>
            <person name="Kellis M."/>
            <person name="Cuomo C.A."/>
        </authorList>
    </citation>
    <scope>NUCLEOTIDE SEQUENCE [LARGE SCALE GENOMIC DNA]</scope>
    <source>
        <strain evidence="11">ATCC 11503 / BCRC 21390 / CBS 2605 / JCM 1781 / NBRC 1676 / NRRL YB-4239</strain>
    </source>
</reference>
<evidence type="ECO:0000256" key="7">
    <source>
        <dbReference type="ARBA" id="ARBA00023242"/>
    </source>
</evidence>
<dbReference type="EMBL" id="CH981527">
    <property type="protein sequence ID" value="EDK45063.1"/>
    <property type="molecule type" value="Genomic_DNA"/>
</dbReference>
<dbReference type="AlphaFoldDB" id="A5E0V5"/>
<dbReference type="PANTHER" id="PTHR35784">
    <property type="entry name" value="MEDIATOR OF RNA POLYMERASE II TRANSCRIPTION SUBUNIT 5"/>
    <property type="match status" value="1"/>
</dbReference>
<comment type="subcellular location">
    <subcellularLocation>
        <location evidence="1 9">Nucleus</location>
    </subcellularLocation>
</comment>